<dbReference type="OrthoDB" id="60975at2"/>
<evidence type="ECO:0000313" key="2">
    <source>
        <dbReference type="EMBL" id="AIC93249.1"/>
    </source>
</evidence>
<dbReference type="HOGENOM" id="CLU_1019155_0_0_9"/>
<dbReference type="KEGG" id="ble:BleG1_0641"/>
<dbReference type="SUPFAM" id="SSF56112">
    <property type="entry name" value="Protein kinase-like (PK-like)"/>
    <property type="match status" value="1"/>
</dbReference>
<sequence length="296" mass="34277">MTESIWIERISQIDSTLRIHKLEMIHSGWDHTILFVNDTLVFRFPKKRGFEMALHKELELNRALQARQTSLSVPRLTPLFIEETLVGLSYPLIAGVPVESIEDQTTLSTIDYQHLGNFLTTLHRIIVDELPNLHATHSHSFWDTMYAQLQQNIFPQLETNVSHAINIVYETFLESLSSNNRKPVPIHGDLTTANMIYNQGEQKLVGIIDFTDAQLSDPAFDFAGLYWTYGLDTVLSVLRYYKTDECKQGIVERVKRFYGLQPLFHHLLYLHEQKELDKSSPFVNRFLELKKLGGFK</sequence>
<dbReference type="PATRIC" id="fig|1246626.3.peg.637"/>
<keyword evidence="3" id="KW-1185">Reference proteome</keyword>
<dbReference type="PANTHER" id="PTHR21310">
    <property type="entry name" value="AMINOGLYCOSIDE PHOSPHOTRANSFERASE-RELATED-RELATED"/>
    <property type="match status" value="1"/>
</dbReference>
<evidence type="ECO:0000259" key="1">
    <source>
        <dbReference type="Pfam" id="PF01636"/>
    </source>
</evidence>
<dbReference type="PANTHER" id="PTHR21310:SF42">
    <property type="entry name" value="BIFUNCTIONAL AAC_APH"/>
    <property type="match status" value="1"/>
</dbReference>
<dbReference type="InterPro" id="IPR002575">
    <property type="entry name" value="Aminoglycoside_PTrfase"/>
</dbReference>
<dbReference type="Proteomes" id="UP000027142">
    <property type="component" value="Chromosome"/>
</dbReference>
<dbReference type="InterPro" id="IPR011009">
    <property type="entry name" value="Kinase-like_dom_sf"/>
</dbReference>
<dbReference type="InterPro" id="IPR051678">
    <property type="entry name" value="AGP_Transferase"/>
</dbReference>
<keyword evidence="2" id="KW-0808">Transferase</keyword>
<reference evidence="2 3" key="1">
    <citation type="journal article" date="2014" name="Gene">
        <title>A comparative genomic analysis of the alkalitolerant soil bacterium Bacillus lehensis G1.</title>
        <authorList>
            <person name="Noor Y.M."/>
            <person name="Samsulrizal N.H."/>
            <person name="Jema'on N.A."/>
            <person name="Low K.O."/>
            <person name="Ramli A.N."/>
            <person name="Alias N.I."/>
            <person name="Damis S.I."/>
            <person name="Fuzi S.F."/>
            <person name="Isa M.N."/>
            <person name="Murad A.M."/>
            <person name="Raih M.F."/>
            <person name="Bakar F.D."/>
            <person name="Najimudin N."/>
            <person name="Mahadi N.M."/>
            <person name="Illias R.M."/>
        </authorList>
    </citation>
    <scope>NUCLEOTIDE SEQUENCE [LARGE SCALE GENOMIC DNA]</scope>
    <source>
        <strain evidence="2 3">G1</strain>
    </source>
</reference>
<feature type="domain" description="Aminoglycoside phosphotransferase" evidence="1">
    <location>
        <begin position="24"/>
        <end position="246"/>
    </location>
</feature>
<organism evidence="2 3">
    <name type="scientific">Shouchella lehensis G1</name>
    <dbReference type="NCBI Taxonomy" id="1246626"/>
    <lineage>
        <taxon>Bacteria</taxon>
        <taxon>Bacillati</taxon>
        <taxon>Bacillota</taxon>
        <taxon>Bacilli</taxon>
        <taxon>Bacillales</taxon>
        <taxon>Bacillaceae</taxon>
        <taxon>Shouchella</taxon>
    </lineage>
</organism>
<evidence type="ECO:0000313" key="3">
    <source>
        <dbReference type="Proteomes" id="UP000027142"/>
    </source>
</evidence>
<dbReference type="Gene3D" id="3.30.200.20">
    <property type="entry name" value="Phosphorylase Kinase, domain 1"/>
    <property type="match status" value="1"/>
</dbReference>
<dbReference type="RefSeq" id="WP_038477064.1">
    <property type="nucleotide sequence ID" value="NZ_CP003923.1"/>
</dbReference>
<dbReference type="AlphaFoldDB" id="A0A060LZJ5"/>
<proteinExistence type="predicted"/>
<dbReference type="GO" id="GO:0016740">
    <property type="term" value="F:transferase activity"/>
    <property type="evidence" value="ECO:0007669"/>
    <property type="project" value="UniProtKB-KW"/>
</dbReference>
<accession>A0A060LZJ5</accession>
<dbReference type="Gene3D" id="3.90.1200.10">
    <property type="match status" value="1"/>
</dbReference>
<gene>
    <name evidence="2" type="ORF">BleG1_0641</name>
</gene>
<dbReference type="STRING" id="1246626.BleG1_0641"/>
<dbReference type="Pfam" id="PF01636">
    <property type="entry name" value="APH"/>
    <property type="match status" value="1"/>
</dbReference>
<name>A0A060LZJ5_9BACI</name>
<dbReference type="EMBL" id="CP003923">
    <property type="protein sequence ID" value="AIC93249.1"/>
    <property type="molecule type" value="Genomic_DNA"/>
</dbReference>
<protein>
    <submittedName>
        <fullName evidence="2">Aminoglycoside phosphotransferase</fullName>
    </submittedName>
</protein>
<dbReference type="eggNOG" id="COG3173">
    <property type="taxonomic scope" value="Bacteria"/>
</dbReference>